<dbReference type="PRINTS" id="PR00326">
    <property type="entry name" value="GTP1OBG"/>
</dbReference>
<name>A0A0F4LVG2_9LACO</name>
<dbReference type="SUPFAM" id="SSF52540">
    <property type="entry name" value="P-loop containing nucleoside triphosphate hydrolases"/>
    <property type="match status" value="1"/>
</dbReference>
<sequence length="372" mass="41840">MSKTDKIYCIGCGAALQSTAPDQPGYLPAKTFQKYLQQDQLNELYCQRCFRLRHYNEVAELPLNDVDFQNLLTAIGHQRALVVYVVDIFNFSGSVIRSLRQYIGHNPVLLVGNKIDLLPSSFNKNKIKNWLQQQAKRLGLHPVAIQLISAKKLSQIDQLLATIEQYRQQQDVYVIGMTNVGKSTLINAILQARTEFKELVTTSNFPGTTLNEIRIPLAQGGDLVDTPGILDAHQMSSYLTTSDLKYIAPQTEIHPRVFQLQPQQTLFFAGLARLDFLQGPPSTFVAYVENHLYLHRTKLSHADLFYQRQIGQLLTPPHDPKSFVLQEHTLTIKQKSDVLLAGLGWVVVAAGITIKVYLPQGLKPTVRPALIN</sequence>
<dbReference type="InterPro" id="IPR027417">
    <property type="entry name" value="P-loop_NTPase"/>
</dbReference>
<dbReference type="PANTHER" id="PTHR46434:SF1">
    <property type="entry name" value="GENETIC INTERACTOR OF PROHIBITINS 3, MITOCHONDRIAL"/>
    <property type="match status" value="1"/>
</dbReference>
<accession>A0A0F4LVG2</accession>
<evidence type="ECO:0000259" key="2">
    <source>
        <dbReference type="PROSITE" id="PS51721"/>
    </source>
</evidence>
<dbReference type="EMBL" id="JXJQ01000006">
    <property type="protein sequence ID" value="KJY62363.1"/>
    <property type="molecule type" value="Genomic_DNA"/>
</dbReference>
<dbReference type="InterPro" id="IPR019988">
    <property type="entry name" value="GTP-bd_ribosome_bgen_YqeH"/>
</dbReference>
<keyword evidence="1" id="KW-0472">Membrane</keyword>
<dbReference type="InterPro" id="IPR030378">
    <property type="entry name" value="G_CP_dom"/>
</dbReference>
<gene>
    <name evidence="3" type="primary">yqeH</name>
    <name evidence="3" type="ORF">JG30_05670</name>
</gene>
<dbReference type="STRING" id="1218492.JG30_05670"/>
<evidence type="ECO:0000256" key="1">
    <source>
        <dbReference type="SAM" id="Phobius"/>
    </source>
</evidence>
<dbReference type="InterPro" id="IPR050896">
    <property type="entry name" value="Mito_lipid_metab_GTPase"/>
</dbReference>
<dbReference type="AlphaFoldDB" id="A0A0F4LVG2"/>
<proteinExistence type="predicted"/>
<feature type="transmembrane region" description="Helical" evidence="1">
    <location>
        <begin position="338"/>
        <end position="358"/>
    </location>
</feature>
<dbReference type="Pfam" id="PF01926">
    <property type="entry name" value="MMR_HSR1"/>
    <property type="match status" value="1"/>
</dbReference>
<dbReference type="PATRIC" id="fig|1218492.5.peg.693"/>
<evidence type="ECO:0000313" key="3">
    <source>
        <dbReference type="EMBL" id="KJY62363.1"/>
    </source>
</evidence>
<dbReference type="PANTHER" id="PTHR46434">
    <property type="entry name" value="GENETIC INTERACTOR OF PROHIBITINS 3, MITOCHONDRIAL"/>
    <property type="match status" value="1"/>
</dbReference>
<dbReference type="Pfam" id="PF21516">
    <property type="entry name" value="YqeH-like_C"/>
    <property type="match status" value="1"/>
</dbReference>
<dbReference type="NCBIfam" id="TIGR03597">
    <property type="entry name" value="GTPase_YqeH"/>
    <property type="match status" value="1"/>
</dbReference>
<keyword evidence="4" id="KW-1185">Reference proteome</keyword>
<organism evidence="3 4">
    <name type="scientific">Bombilactobacillus mellifer</name>
    <dbReference type="NCBI Taxonomy" id="1218492"/>
    <lineage>
        <taxon>Bacteria</taxon>
        <taxon>Bacillati</taxon>
        <taxon>Bacillota</taxon>
        <taxon>Bacilli</taxon>
        <taxon>Lactobacillales</taxon>
        <taxon>Lactobacillaceae</taxon>
        <taxon>Bombilactobacillus</taxon>
    </lineage>
</organism>
<feature type="domain" description="CP-type G" evidence="2">
    <location>
        <begin position="69"/>
        <end position="232"/>
    </location>
</feature>
<dbReference type="RefSeq" id="WP_046316025.1">
    <property type="nucleotide sequence ID" value="NZ_JAMBJK010000008.1"/>
</dbReference>
<dbReference type="Proteomes" id="UP000033558">
    <property type="component" value="Unassembled WGS sequence"/>
</dbReference>
<dbReference type="OrthoDB" id="9773841at2"/>
<dbReference type="HOGENOM" id="CLU_017878_0_2_9"/>
<dbReference type="PROSITE" id="PS51721">
    <property type="entry name" value="G_CP"/>
    <property type="match status" value="1"/>
</dbReference>
<protein>
    <submittedName>
        <fullName evidence="3">Ribosome biogenesis GTPase YqeH</fullName>
    </submittedName>
</protein>
<dbReference type="InterPro" id="IPR048422">
    <property type="entry name" value="NOA1/YqeH-like_C"/>
</dbReference>
<dbReference type="GO" id="GO:0005525">
    <property type="term" value="F:GTP binding"/>
    <property type="evidence" value="ECO:0007669"/>
    <property type="project" value="InterPro"/>
</dbReference>
<evidence type="ECO:0000313" key="4">
    <source>
        <dbReference type="Proteomes" id="UP000033558"/>
    </source>
</evidence>
<reference evidence="3 4" key="1">
    <citation type="submission" date="2015-01" db="EMBL/GenBank/DDBJ databases">
        <title>Comparative genomics of the lactic acid bacteria isolated from the honey bee gut.</title>
        <authorList>
            <person name="Ellegaard K.M."/>
            <person name="Tamarit D."/>
            <person name="Javelind E."/>
            <person name="Olofsson T."/>
            <person name="Andersson S.G."/>
            <person name="Vasquez A."/>
        </authorList>
    </citation>
    <scope>NUCLEOTIDE SEQUENCE [LARGE SCALE GENOMIC DNA]</scope>
    <source>
        <strain evidence="3 4">Bin4</strain>
    </source>
</reference>
<comment type="caution">
    <text evidence="3">The sequence shown here is derived from an EMBL/GenBank/DDBJ whole genome shotgun (WGS) entry which is preliminary data.</text>
</comment>
<keyword evidence="1" id="KW-0812">Transmembrane</keyword>
<dbReference type="CDD" id="cd01855">
    <property type="entry name" value="YqeH"/>
    <property type="match status" value="1"/>
</dbReference>
<keyword evidence="1" id="KW-1133">Transmembrane helix</keyword>
<dbReference type="Gene3D" id="3.40.50.300">
    <property type="entry name" value="P-loop containing nucleotide triphosphate hydrolases"/>
    <property type="match status" value="1"/>
</dbReference>
<dbReference type="InterPro" id="IPR006073">
    <property type="entry name" value="GTP-bd"/>
</dbReference>